<dbReference type="AlphaFoldDB" id="A0A812NG39"/>
<organism evidence="1 2">
    <name type="scientific">Symbiodinium necroappetens</name>
    <dbReference type="NCBI Taxonomy" id="1628268"/>
    <lineage>
        <taxon>Eukaryota</taxon>
        <taxon>Sar</taxon>
        <taxon>Alveolata</taxon>
        <taxon>Dinophyceae</taxon>
        <taxon>Suessiales</taxon>
        <taxon>Symbiodiniaceae</taxon>
        <taxon>Symbiodinium</taxon>
    </lineage>
</organism>
<dbReference type="OrthoDB" id="436573at2759"/>
<dbReference type="EMBL" id="CAJNJA010012391">
    <property type="protein sequence ID" value="CAE7295856.1"/>
    <property type="molecule type" value="Genomic_DNA"/>
</dbReference>
<sequence>MATRQELKNRSVKELKEMLSREGYDPAAIVGLEKEELVEKVWVLCQNPKEQDPYPLPLYSNCWPQFILRGLLLLGLQSYVASHFLAWHANLLGILVVVVVLTVRNMCVRQEKARKLRKRL</sequence>
<gene>
    <name evidence="1" type="ORF">SNEC2469_LOCUS7268</name>
</gene>
<proteinExistence type="predicted"/>
<comment type="caution">
    <text evidence="1">The sequence shown here is derived from an EMBL/GenBank/DDBJ whole genome shotgun (WGS) entry which is preliminary data.</text>
</comment>
<protein>
    <submittedName>
        <fullName evidence="1">Uncharacterized protein</fullName>
    </submittedName>
</protein>
<dbReference type="Proteomes" id="UP000601435">
    <property type="component" value="Unassembled WGS sequence"/>
</dbReference>
<name>A0A812NG39_9DINO</name>
<evidence type="ECO:0000313" key="2">
    <source>
        <dbReference type="Proteomes" id="UP000601435"/>
    </source>
</evidence>
<keyword evidence="2" id="KW-1185">Reference proteome</keyword>
<evidence type="ECO:0000313" key="1">
    <source>
        <dbReference type="EMBL" id="CAE7295856.1"/>
    </source>
</evidence>
<reference evidence="1" key="1">
    <citation type="submission" date="2021-02" db="EMBL/GenBank/DDBJ databases">
        <authorList>
            <person name="Dougan E. K."/>
            <person name="Rhodes N."/>
            <person name="Thang M."/>
            <person name="Chan C."/>
        </authorList>
    </citation>
    <scope>NUCLEOTIDE SEQUENCE</scope>
</reference>
<accession>A0A812NG39</accession>